<accession>A0ACB9QRP7</accession>
<name>A0ACB9QRP7_9MYRT</name>
<sequence>MGVSRGEDGQHFDSPRGISGQKEKMLVSVRLRPASERDKIRHDIVSDWECVNNNTILFKSSIPERSMFPSAYTFDRVFGSKSSTREVYEEAAKEVALVVLNGVNSSIFAYGQTSSGKTYTMSGITQYAITDIFNYMEAHPDREYDLKFSAIEIYNESVRDLLSMDSSPLRLLDDPEKGTVIEKLIEEPVEDQDHFHELISICNAQRHIGETALNEMSSRSHQILRLTVISTALAYSGAENSSTLTASVNFVDLAGSERASQTFAAGQRLKEGSHINRSLLTLGTVIRKLSKGRNAHIPYRDSKLTRILQNSLGGNARTAIICTLNPARSHVEQSRNTLLFASCAKEVTTNAHVNVVMSDKALVKQLQRELARLESELRGIGSASITGDSAADLKEKELLIEKMENEITELTRQRDLAESKVQDLLRTREDKSSDCEESLTVEEKMDWLKTHDANVGRELGNGCRKIERLNSRNVLQFAETAEETFLLDGFSPRLSIGTPRSMEIGPDPSKNWESTCERIDEDVEELCREVRCIDTFQPSLEAEMKPDQEPTMTPDELEQKVDIAEPVNEEELIKKADVVNNADVDISYESLKKKVQDMQKTINCLVSLYPVEQSSNSMVINADRNLRVTRSRSCKAIFMALPQSPWEDKMDNMGTPDSDGSAKVHRSSESCLSGLIPSTVNFSSNDSQCSGRTLRSDSEDFTSLRDFGPNALAEFRMKLSRDMVPPGNSAPKEQDSRLSGFANPSSPPIEDWPTEFVSRRREIIQLWNLCDVPLVHRSYFFLLFRGDLSDAVYTEVELRRLSFLRHASSTAKDSSSRALSREREMLARRILRKLSRKEREELYRKWGVELGSKHRSLQVARKLWTDTEDVGHVTESARLVARMVGIQETNHVQKELIGLSFSPKPPISKRKSFSWGT</sequence>
<comment type="caution">
    <text evidence="1">The sequence shown here is derived from an EMBL/GenBank/DDBJ whole genome shotgun (WGS) entry which is preliminary data.</text>
</comment>
<evidence type="ECO:0000313" key="2">
    <source>
        <dbReference type="Proteomes" id="UP001057402"/>
    </source>
</evidence>
<gene>
    <name evidence="1" type="ORF">MLD38_022225</name>
</gene>
<evidence type="ECO:0000313" key="1">
    <source>
        <dbReference type="EMBL" id="KAI4366338.1"/>
    </source>
</evidence>
<dbReference type="Proteomes" id="UP001057402">
    <property type="component" value="Chromosome 6"/>
</dbReference>
<organism evidence="1 2">
    <name type="scientific">Melastoma candidum</name>
    <dbReference type="NCBI Taxonomy" id="119954"/>
    <lineage>
        <taxon>Eukaryota</taxon>
        <taxon>Viridiplantae</taxon>
        <taxon>Streptophyta</taxon>
        <taxon>Embryophyta</taxon>
        <taxon>Tracheophyta</taxon>
        <taxon>Spermatophyta</taxon>
        <taxon>Magnoliopsida</taxon>
        <taxon>eudicotyledons</taxon>
        <taxon>Gunneridae</taxon>
        <taxon>Pentapetalae</taxon>
        <taxon>rosids</taxon>
        <taxon>malvids</taxon>
        <taxon>Myrtales</taxon>
        <taxon>Melastomataceae</taxon>
        <taxon>Melastomatoideae</taxon>
        <taxon>Melastomateae</taxon>
        <taxon>Melastoma</taxon>
    </lineage>
</organism>
<reference evidence="2" key="1">
    <citation type="journal article" date="2023" name="Front. Plant Sci.">
        <title>Chromosomal-level genome assembly of Melastoma candidum provides insights into trichome evolution.</title>
        <authorList>
            <person name="Zhong Y."/>
            <person name="Wu W."/>
            <person name="Sun C."/>
            <person name="Zou P."/>
            <person name="Liu Y."/>
            <person name="Dai S."/>
            <person name="Zhou R."/>
        </authorList>
    </citation>
    <scope>NUCLEOTIDE SEQUENCE [LARGE SCALE GENOMIC DNA]</scope>
</reference>
<proteinExistence type="predicted"/>
<dbReference type="EMBL" id="CM042885">
    <property type="protein sequence ID" value="KAI4366338.1"/>
    <property type="molecule type" value="Genomic_DNA"/>
</dbReference>
<protein>
    <submittedName>
        <fullName evidence="1">Uncharacterized protein</fullName>
    </submittedName>
</protein>
<keyword evidence="2" id="KW-1185">Reference proteome</keyword>